<evidence type="ECO:0000313" key="1">
    <source>
        <dbReference type="EMBL" id="OXA76128.1"/>
    </source>
</evidence>
<dbReference type="RefSeq" id="WP_074656990.1">
    <property type="nucleotide sequence ID" value="NZ_MUGV01000039.1"/>
</dbReference>
<comment type="caution">
    <text evidence="1">The sequence shown here is derived from an EMBL/GenBank/DDBJ whole genome shotgun (WGS) entry which is preliminary data.</text>
</comment>
<evidence type="ECO:0000313" key="2">
    <source>
        <dbReference type="Proteomes" id="UP000198382"/>
    </source>
</evidence>
<proteinExistence type="predicted"/>
<reference evidence="1 2" key="1">
    <citation type="submission" date="2016-11" db="EMBL/GenBank/DDBJ databases">
        <title>Whole genomes of Flavobacteriaceae.</title>
        <authorList>
            <person name="Stine C."/>
            <person name="Li C."/>
            <person name="Tadesse D."/>
        </authorList>
    </citation>
    <scope>NUCLEOTIDE SEQUENCE [LARGE SCALE GENOMIC DNA]</scope>
    <source>
        <strain evidence="1 2">DSM 15937</strain>
    </source>
</reference>
<keyword evidence="2" id="KW-1185">Reference proteome</keyword>
<gene>
    <name evidence="1" type="ORF">B0A65_19955</name>
</gene>
<dbReference type="Proteomes" id="UP000198382">
    <property type="component" value="Unassembled WGS sequence"/>
</dbReference>
<protein>
    <recommendedName>
        <fullName evidence="3">CarboxypepD_reg-like domain-containing protein</fullName>
    </recommendedName>
</protein>
<dbReference type="EMBL" id="MUGV01000039">
    <property type="protein sequence ID" value="OXA76128.1"/>
    <property type="molecule type" value="Genomic_DNA"/>
</dbReference>
<name>A0ABX4BKA5_FLAFR</name>
<organism evidence="1 2">
    <name type="scientific">Flavobacterium frigidimaris</name>
    <dbReference type="NCBI Taxonomy" id="262320"/>
    <lineage>
        <taxon>Bacteria</taxon>
        <taxon>Pseudomonadati</taxon>
        <taxon>Bacteroidota</taxon>
        <taxon>Flavobacteriia</taxon>
        <taxon>Flavobacteriales</taxon>
        <taxon>Flavobacteriaceae</taxon>
        <taxon>Flavobacterium</taxon>
    </lineage>
</organism>
<accession>A0ABX4BKA5</accession>
<evidence type="ECO:0008006" key="3">
    <source>
        <dbReference type="Google" id="ProtNLM"/>
    </source>
</evidence>
<sequence>MRGLLLLLIIFVNTTVIAQNAEYSIVVKDIETQLPIENAIVFIMKTKQTLISNQEGKVTFMLNGASNLQVSETNYEKVTLRWGPLKPDMFVVYLKNNNNKLEEIVVSKEKPEKNLQKIVSNSREKLANEYRLKVYVREFFMLDNKYSYYNDGLVNFQFEGNQKTSSTTLLVEQNRSYGLLENDVSADLMGYNLNNIMENYSNLKYFDPLLDSKTKKEYEFTTKGHPNNKDYYIMSVTPLDKSKKALDTFEIIYDPLKKLIVEFSISIAPGNLAQIEEQTKVGSKNVTRSQVKVTYRIDGEDYYLLSSNEEIAYDLILKDQVKKNIQVRNNFITTNFNRQNFTYKESDVFKEKTLFNKTNKILTKYWDISGFTATDEEKGIIDSLEFKL</sequence>